<comment type="caution">
    <text evidence="2">The sequence shown here is derived from an EMBL/GenBank/DDBJ whole genome shotgun (WGS) entry which is preliminary data.</text>
</comment>
<feature type="region of interest" description="Disordered" evidence="1">
    <location>
        <begin position="190"/>
        <end position="211"/>
    </location>
</feature>
<protein>
    <submittedName>
        <fullName evidence="2">Uncharacterized protein</fullName>
    </submittedName>
</protein>
<dbReference type="EMBL" id="VSWC01000055">
    <property type="protein sequence ID" value="KAA1098924.1"/>
    <property type="molecule type" value="Genomic_DNA"/>
</dbReference>
<reference evidence="2 3" key="1">
    <citation type="submission" date="2019-05" db="EMBL/GenBank/DDBJ databases">
        <title>Emergence of the Ug99 lineage of the wheat stem rust pathogen through somatic hybridization.</title>
        <authorList>
            <person name="Li F."/>
            <person name="Upadhyaya N.M."/>
            <person name="Sperschneider J."/>
            <person name="Matny O."/>
            <person name="Nguyen-Phuc H."/>
            <person name="Mago R."/>
            <person name="Raley C."/>
            <person name="Miller M.E."/>
            <person name="Silverstein K.A.T."/>
            <person name="Henningsen E."/>
            <person name="Hirsch C.D."/>
            <person name="Visser B."/>
            <person name="Pretorius Z.A."/>
            <person name="Steffenson B.J."/>
            <person name="Schwessinger B."/>
            <person name="Dodds P.N."/>
            <person name="Figueroa M."/>
        </authorList>
    </citation>
    <scope>NUCLEOTIDE SEQUENCE [LARGE SCALE GENOMIC DNA]</scope>
    <source>
        <strain evidence="2">21-0</strain>
    </source>
</reference>
<dbReference type="AlphaFoldDB" id="A0A5B0PE52"/>
<evidence type="ECO:0000313" key="3">
    <source>
        <dbReference type="Proteomes" id="UP000324748"/>
    </source>
</evidence>
<evidence type="ECO:0000256" key="1">
    <source>
        <dbReference type="SAM" id="MobiDB-lite"/>
    </source>
</evidence>
<proteinExistence type="predicted"/>
<sequence length="266" mass="30134">MAILTPESIESSESSDEERFISDLLNPPRVFNKLIKQKVFQSTSKAGEHFSKRNFPTSKVLYQSTSKIDLINSGKFYDMTSKTNKSKSEARHAEYTKKLDQAVLIGARMPLASKIQSNMWESIKNNSKSEARFSKYLKKMDQAVLKGAREPLANTNQSDMQESIKITVSKKEIIELNPVVFLEEPPHNLKMAGTKKSRSEAGNFEKNKKKHQAILKVPRDPLANLIQSEMLETIENTVSKKEVIDLTRVVHIKEGEIYQVLPQPGP</sequence>
<name>A0A5B0PE52_PUCGR</name>
<evidence type="ECO:0000313" key="2">
    <source>
        <dbReference type="EMBL" id="KAA1098924.1"/>
    </source>
</evidence>
<accession>A0A5B0PE52</accession>
<keyword evidence="3" id="KW-1185">Reference proteome</keyword>
<feature type="compositionally biased region" description="Basic and acidic residues" evidence="1">
    <location>
        <begin position="197"/>
        <end position="206"/>
    </location>
</feature>
<organism evidence="2 3">
    <name type="scientific">Puccinia graminis f. sp. tritici</name>
    <dbReference type="NCBI Taxonomy" id="56615"/>
    <lineage>
        <taxon>Eukaryota</taxon>
        <taxon>Fungi</taxon>
        <taxon>Dikarya</taxon>
        <taxon>Basidiomycota</taxon>
        <taxon>Pucciniomycotina</taxon>
        <taxon>Pucciniomycetes</taxon>
        <taxon>Pucciniales</taxon>
        <taxon>Pucciniaceae</taxon>
        <taxon>Puccinia</taxon>
    </lineage>
</organism>
<gene>
    <name evidence="2" type="ORF">PGT21_001689</name>
</gene>
<dbReference type="Proteomes" id="UP000324748">
    <property type="component" value="Unassembled WGS sequence"/>
</dbReference>